<sequence length="205" mass="23453">MRREKEEREGVRDSRERGKRTSKGHKYEGGGQRPESSRHGGNHVDRVSTSYSQRRFPTQIQHRREEVVQKKVEAGLSYSGVVLGERRPEKVGGESPVLPVLEILPAEDLLSELESCFVGRLFQHLEVEALQTCLFIEGWRGIKVVPLGEKLVLLKGNNMQDIVKAREEKQAWWSATFSEVVPWSPNLVATIRRVWIQLRGIPLHI</sequence>
<feature type="compositionally biased region" description="Polar residues" evidence="1">
    <location>
        <begin position="47"/>
        <end position="58"/>
    </location>
</feature>
<evidence type="ECO:0000256" key="1">
    <source>
        <dbReference type="SAM" id="MobiDB-lite"/>
    </source>
</evidence>
<organism evidence="2">
    <name type="scientific">Medicago truncatula</name>
    <name type="common">Barrel medic</name>
    <name type="synonym">Medicago tribuloides</name>
    <dbReference type="NCBI Taxonomy" id="3880"/>
    <lineage>
        <taxon>Eukaryota</taxon>
        <taxon>Viridiplantae</taxon>
        <taxon>Streptophyta</taxon>
        <taxon>Embryophyta</taxon>
        <taxon>Tracheophyta</taxon>
        <taxon>Spermatophyta</taxon>
        <taxon>Magnoliopsida</taxon>
        <taxon>eudicotyledons</taxon>
        <taxon>Gunneridae</taxon>
        <taxon>Pentapetalae</taxon>
        <taxon>rosids</taxon>
        <taxon>fabids</taxon>
        <taxon>Fabales</taxon>
        <taxon>Fabaceae</taxon>
        <taxon>Papilionoideae</taxon>
        <taxon>50 kb inversion clade</taxon>
        <taxon>NPAAA clade</taxon>
        <taxon>Hologalegina</taxon>
        <taxon>IRL clade</taxon>
        <taxon>Trifolieae</taxon>
        <taxon>Medicago</taxon>
    </lineage>
</organism>
<accession>A0A396JU54</accession>
<dbReference type="Proteomes" id="UP000265566">
    <property type="component" value="Chromosome 1"/>
</dbReference>
<dbReference type="PANTHER" id="PTHR34427:SF5">
    <property type="entry name" value="DUF4283 DOMAIN-CONTAINING PROTEIN"/>
    <property type="match status" value="1"/>
</dbReference>
<gene>
    <name evidence="2" type="ORF">MtrunA17_Chr1g0180931</name>
</gene>
<proteinExistence type="predicted"/>
<dbReference type="PANTHER" id="PTHR34427">
    <property type="entry name" value="DUF4283 DOMAIN PROTEIN"/>
    <property type="match status" value="1"/>
</dbReference>
<reference evidence="2" key="1">
    <citation type="journal article" date="2018" name="Nat. Plants">
        <title>Whole-genome landscape of Medicago truncatula symbiotic genes.</title>
        <authorList>
            <person name="Pecrix Y."/>
            <person name="Gamas P."/>
            <person name="Carrere S."/>
        </authorList>
    </citation>
    <scope>NUCLEOTIDE SEQUENCE</scope>
    <source>
        <tissue evidence="2">Leaves</tissue>
    </source>
</reference>
<feature type="compositionally biased region" description="Basic and acidic residues" evidence="1">
    <location>
        <begin position="35"/>
        <end position="46"/>
    </location>
</feature>
<evidence type="ECO:0008006" key="3">
    <source>
        <dbReference type="Google" id="ProtNLM"/>
    </source>
</evidence>
<name>A0A396JU54_MEDTR</name>
<dbReference type="EMBL" id="PSQE01000001">
    <property type="protein sequence ID" value="RHN79768.1"/>
    <property type="molecule type" value="Genomic_DNA"/>
</dbReference>
<dbReference type="Gramene" id="rna3604">
    <property type="protein sequence ID" value="RHN79768.1"/>
    <property type="gene ID" value="gene3604"/>
</dbReference>
<protein>
    <recommendedName>
        <fullName evidence="3">DUF4283 domain protein</fullName>
    </recommendedName>
</protein>
<comment type="caution">
    <text evidence="2">The sequence shown here is derived from an EMBL/GenBank/DDBJ whole genome shotgun (WGS) entry which is preliminary data.</text>
</comment>
<dbReference type="AlphaFoldDB" id="A0A396JU54"/>
<feature type="compositionally biased region" description="Basic and acidic residues" evidence="1">
    <location>
        <begin position="1"/>
        <end position="16"/>
    </location>
</feature>
<feature type="region of interest" description="Disordered" evidence="1">
    <location>
        <begin position="1"/>
        <end position="58"/>
    </location>
</feature>
<evidence type="ECO:0000313" key="2">
    <source>
        <dbReference type="EMBL" id="RHN79768.1"/>
    </source>
</evidence>